<feature type="domain" description="Mos1 transposase HTH" evidence="2">
    <location>
        <begin position="10"/>
        <end position="55"/>
    </location>
</feature>
<evidence type="ECO:0000313" key="4">
    <source>
        <dbReference type="Proteomes" id="UP000008068"/>
    </source>
</evidence>
<reference evidence="4" key="1">
    <citation type="submission" date="2011-07" db="EMBL/GenBank/DDBJ databases">
        <authorList>
            <consortium name="Caenorhabditis brenneri Sequencing and Analysis Consortium"/>
            <person name="Wilson R.K."/>
        </authorList>
    </citation>
    <scope>NUCLEOTIDE SEQUENCE [LARGE SCALE GENOMIC DNA]</scope>
    <source>
        <strain evidence="4">PB2801</strain>
    </source>
</reference>
<sequence length="255" mass="30007">MAEVFETDEHAYRGCILYEVLHKNPLKEAYEKMKTLKPNIDYSDFEYWYFRFSNGRYDLKHDQSTDPSFADMPINVMESIVKNLGLVDNGRTYEPLATLLPHFKADLLRIWLDSPLDDTRENLLEVIGQTEQWKSATNIFIGDRVSNKFPIEVFFRARGRVDIDCKLSESRLIKIRDILFKIPTFTHFYFRDIKYDNREDLSVLTDRVMGANSAYDPQTKIYRIENSKDYIQISLPIDEGKSQGVQVLRIKRIHS</sequence>
<dbReference type="Pfam" id="PF17906">
    <property type="entry name" value="HTH_48"/>
    <property type="match status" value="1"/>
</dbReference>
<evidence type="ECO:0000259" key="1">
    <source>
        <dbReference type="Pfam" id="PF01827"/>
    </source>
</evidence>
<dbReference type="Pfam" id="PF01827">
    <property type="entry name" value="FTH"/>
    <property type="match status" value="1"/>
</dbReference>
<dbReference type="AlphaFoldDB" id="G0NGG7"/>
<accession>G0NGG7</accession>
<evidence type="ECO:0000313" key="3">
    <source>
        <dbReference type="EMBL" id="EGT60026.1"/>
    </source>
</evidence>
<feature type="domain" description="DUF38" evidence="1">
    <location>
        <begin position="93"/>
        <end position="200"/>
    </location>
</feature>
<name>G0NGG7_CAEBE</name>
<evidence type="ECO:0008006" key="5">
    <source>
        <dbReference type="Google" id="ProtNLM"/>
    </source>
</evidence>
<protein>
    <recommendedName>
        <fullName evidence="5">Mos1 transposase HTH domain-containing protein</fullName>
    </recommendedName>
</protein>
<dbReference type="FunCoup" id="G0NGG7">
    <property type="interactions" value="352"/>
</dbReference>
<evidence type="ECO:0000259" key="2">
    <source>
        <dbReference type="Pfam" id="PF17906"/>
    </source>
</evidence>
<dbReference type="OrthoDB" id="3256413at2759"/>
<gene>
    <name evidence="3" type="ORF">CAEBREN_15933</name>
</gene>
<organism evidence="4">
    <name type="scientific">Caenorhabditis brenneri</name>
    <name type="common">Nematode worm</name>
    <dbReference type="NCBI Taxonomy" id="135651"/>
    <lineage>
        <taxon>Eukaryota</taxon>
        <taxon>Metazoa</taxon>
        <taxon>Ecdysozoa</taxon>
        <taxon>Nematoda</taxon>
        <taxon>Chromadorea</taxon>
        <taxon>Rhabditida</taxon>
        <taxon>Rhabditina</taxon>
        <taxon>Rhabditomorpha</taxon>
        <taxon>Rhabditoidea</taxon>
        <taxon>Rhabditidae</taxon>
        <taxon>Peloderinae</taxon>
        <taxon>Caenorhabditis</taxon>
    </lineage>
</organism>
<dbReference type="InParanoid" id="G0NGG7"/>
<keyword evidence="4" id="KW-1185">Reference proteome</keyword>
<dbReference type="EMBL" id="GL379880">
    <property type="protein sequence ID" value="EGT60026.1"/>
    <property type="molecule type" value="Genomic_DNA"/>
</dbReference>
<proteinExistence type="predicted"/>
<dbReference type="InterPro" id="IPR041426">
    <property type="entry name" value="Mos1_HTH"/>
</dbReference>
<dbReference type="Proteomes" id="UP000008068">
    <property type="component" value="Unassembled WGS sequence"/>
</dbReference>
<dbReference type="HOGENOM" id="CLU_030831_3_2_1"/>
<dbReference type="InterPro" id="IPR002900">
    <property type="entry name" value="DUF38/FTH_CAE_spp"/>
</dbReference>